<feature type="region of interest" description="Disordered" evidence="2">
    <location>
        <begin position="189"/>
        <end position="241"/>
    </location>
</feature>
<evidence type="ECO:0000256" key="1">
    <source>
        <dbReference type="SAM" id="Coils"/>
    </source>
</evidence>
<dbReference type="Pfam" id="PF00646">
    <property type="entry name" value="F-box"/>
    <property type="match status" value="1"/>
</dbReference>
<dbReference type="OrthoDB" id="3557014at2759"/>
<keyword evidence="1" id="KW-0175">Coiled coil</keyword>
<gene>
    <name evidence="4" type="ORF">K444DRAFT_636253</name>
</gene>
<feature type="compositionally biased region" description="Basic and acidic residues" evidence="2">
    <location>
        <begin position="217"/>
        <end position="241"/>
    </location>
</feature>
<dbReference type="GeneID" id="36592050"/>
<feature type="compositionally biased region" description="Acidic residues" evidence="2">
    <location>
        <begin position="189"/>
        <end position="203"/>
    </location>
</feature>
<feature type="domain" description="F-box" evidence="3">
    <location>
        <begin position="30"/>
        <end position="78"/>
    </location>
</feature>
<dbReference type="AlphaFoldDB" id="A0A2J6SNP2"/>
<reference evidence="4 5" key="1">
    <citation type="submission" date="2016-04" db="EMBL/GenBank/DDBJ databases">
        <title>A degradative enzymes factory behind the ericoid mycorrhizal symbiosis.</title>
        <authorList>
            <consortium name="DOE Joint Genome Institute"/>
            <person name="Martino E."/>
            <person name="Morin E."/>
            <person name="Grelet G."/>
            <person name="Kuo A."/>
            <person name="Kohler A."/>
            <person name="Daghino S."/>
            <person name="Barry K."/>
            <person name="Choi C."/>
            <person name="Cichocki N."/>
            <person name="Clum A."/>
            <person name="Copeland A."/>
            <person name="Hainaut M."/>
            <person name="Haridas S."/>
            <person name="Labutti K."/>
            <person name="Lindquist E."/>
            <person name="Lipzen A."/>
            <person name="Khouja H.-R."/>
            <person name="Murat C."/>
            <person name="Ohm R."/>
            <person name="Olson A."/>
            <person name="Spatafora J."/>
            <person name="Veneault-Fourrey C."/>
            <person name="Henrissat B."/>
            <person name="Grigoriev I."/>
            <person name="Martin F."/>
            <person name="Perotto S."/>
        </authorList>
    </citation>
    <scope>NUCLEOTIDE SEQUENCE [LARGE SCALE GENOMIC DNA]</scope>
    <source>
        <strain evidence="4 5">E</strain>
    </source>
</reference>
<evidence type="ECO:0000313" key="4">
    <source>
        <dbReference type="EMBL" id="PMD52392.1"/>
    </source>
</evidence>
<proteinExistence type="predicted"/>
<dbReference type="Proteomes" id="UP000235371">
    <property type="component" value="Unassembled WGS sequence"/>
</dbReference>
<name>A0A2J6SNP2_9HELO</name>
<evidence type="ECO:0000259" key="3">
    <source>
        <dbReference type="PROSITE" id="PS50181"/>
    </source>
</evidence>
<accession>A0A2J6SNP2</accession>
<feature type="region of interest" description="Disordered" evidence="2">
    <location>
        <begin position="1"/>
        <end position="35"/>
    </location>
</feature>
<dbReference type="EMBL" id="KZ613905">
    <property type="protein sequence ID" value="PMD52392.1"/>
    <property type="molecule type" value="Genomic_DNA"/>
</dbReference>
<organism evidence="4 5">
    <name type="scientific">Hyaloscypha bicolor E</name>
    <dbReference type="NCBI Taxonomy" id="1095630"/>
    <lineage>
        <taxon>Eukaryota</taxon>
        <taxon>Fungi</taxon>
        <taxon>Dikarya</taxon>
        <taxon>Ascomycota</taxon>
        <taxon>Pezizomycotina</taxon>
        <taxon>Leotiomycetes</taxon>
        <taxon>Helotiales</taxon>
        <taxon>Hyaloscyphaceae</taxon>
        <taxon>Hyaloscypha</taxon>
        <taxon>Hyaloscypha bicolor</taxon>
    </lineage>
</organism>
<protein>
    <recommendedName>
        <fullName evidence="3">F-box domain-containing protein</fullName>
    </recommendedName>
</protein>
<evidence type="ECO:0000256" key="2">
    <source>
        <dbReference type="SAM" id="MobiDB-lite"/>
    </source>
</evidence>
<dbReference type="InterPro" id="IPR001810">
    <property type="entry name" value="F-box_dom"/>
</dbReference>
<sequence>MASSRKKRVANPPTGKGTKTKKTEPSPQAPRSPNPFPTKALIKIFRNLDAITATSFRLVCHKFEDIYLTHHAEIFKHHKLPLRLETRIRYADDTSQTLMACLKSWMPKHLVYDDFAEKFVTVDNLGKTFLLEIDALDLEKKARREWRKTLNEEKRKLIDEKREFMEALDLSTDNMDFKWELQALGVDSMDLEPETESDSDEEGMQTAFPRRGINTIVKEDIESQEPKKHQHCLEARAKQTK</sequence>
<evidence type="ECO:0000313" key="5">
    <source>
        <dbReference type="Proteomes" id="UP000235371"/>
    </source>
</evidence>
<keyword evidence="5" id="KW-1185">Reference proteome</keyword>
<dbReference type="RefSeq" id="XP_024729296.1">
    <property type="nucleotide sequence ID" value="XM_024883973.1"/>
</dbReference>
<feature type="coiled-coil region" evidence="1">
    <location>
        <begin position="136"/>
        <end position="167"/>
    </location>
</feature>
<dbReference type="PROSITE" id="PS50181">
    <property type="entry name" value="FBOX"/>
    <property type="match status" value="1"/>
</dbReference>
<dbReference type="InParanoid" id="A0A2J6SNP2"/>